<dbReference type="Gene3D" id="3.40.630.30">
    <property type="match status" value="1"/>
</dbReference>
<dbReference type="OrthoDB" id="4119890at2"/>
<accession>A0A5C5BAZ5</accession>
<proteinExistence type="predicted"/>
<name>A0A5C5BAZ5_9MICO</name>
<dbReference type="Pfam" id="PF00583">
    <property type="entry name" value="Acetyltransf_1"/>
    <property type="match status" value="1"/>
</dbReference>
<sequence>MSSDLSTPATPLAAPHGEPALDGEPAPHGEPASEAALAVVATASKGSASDATDLDARLELRPLHVPDTLDGEDAADFLAMVEVRNETYRLIAGHDDLATTPAVLLPHYRPDPLETRLVWVVLLDGVVVGRVGLDLPHEGEARGGYFLIELHPDVWGQGIGRRAMRLVEDAAREHGRTVLETWVQHPETGGPRLASPTGFGSIPAEDRGARFLLAHGFTLSQIERYSALDLATCTDTVDALLAEAATHASDYRLVSWTAPTPPEHVAGYAWLKSRMATDTPNADLEVVEEVWDADRVARHDARNTEGGRTLHVVAAQHVETGELCAFNELVTGPEPDEVTHQEDTLVLREHRGHRLGTLVKCENLRQWREIAPWSRRVTTYNAEENRPMLDINEAIGFVPRSYEGAWKKVLEPQTA</sequence>
<evidence type="ECO:0000256" key="1">
    <source>
        <dbReference type="SAM" id="MobiDB-lite"/>
    </source>
</evidence>
<dbReference type="SUPFAM" id="SSF55729">
    <property type="entry name" value="Acyl-CoA N-acyltransferases (Nat)"/>
    <property type="match status" value="2"/>
</dbReference>
<evidence type="ECO:0000313" key="3">
    <source>
        <dbReference type="EMBL" id="TNU73222.1"/>
    </source>
</evidence>
<feature type="region of interest" description="Disordered" evidence="1">
    <location>
        <begin position="1"/>
        <end position="33"/>
    </location>
</feature>
<dbReference type="RefSeq" id="WP_139987453.1">
    <property type="nucleotide sequence ID" value="NZ_VENP01000057.1"/>
</dbReference>
<comment type="caution">
    <text evidence="3">The sequence shown here is derived from an EMBL/GenBank/DDBJ whole genome shotgun (WGS) entry which is preliminary data.</text>
</comment>
<dbReference type="Proteomes" id="UP000313849">
    <property type="component" value="Unassembled WGS sequence"/>
</dbReference>
<dbReference type="PROSITE" id="PS51186">
    <property type="entry name" value="GNAT"/>
    <property type="match status" value="1"/>
</dbReference>
<keyword evidence="4" id="KW-1185">Reference proteome</keyword>
<evidence type="ECO:0000313" key="4">
    <source>
        <dbReference type="Proteomes" id="UP000313849"/>
    </source>
</evidence>
<protein>
    <submittedName>
        <fullName evidence="3">GNAT family N-acetyltransferase</fullName>
    </submittedName>
</protein>
<evidence type="ECO:0000259" key="2">
    <source>
        <dbReference type="PROSITE" id="PS51186"/>
    </source>
</evidence>
<dbReference type="GO" id="GO:0016747">
    <property type="term" value="F:acyltransferase activity, transferring groups other than amino-acyl groups"/>
    <property type="evidence" value="ECO:0007669"/>
    <property type="project" value="InterPro"/>
</dbReference>
<gene>
    <name evidence="3" type="ORF">FH969_12555</name>
</gene>
<organism evidence="3 4">
    <name type="scientific">Miniimonas arenae</name>
    <dbReference type="NCBI Taxonomy" id="676201"/>
    <lineage>
        <taxon>Bacteria</taxon>
        <taxon>Bacillati</taxon>
        <taxon>Actinomycetota</taxon>
        <taxon>Actinomycetes</taxon>
        <taxon>Micrococcales</taxon>
        <taxon>Beutenbergiaceae</taxon>
        <taxon>Miniimonas</taxon>
    </lineage>
</organism>
<reference evidence="3 4" key="1">
    <citation type="submission" date="2019-06" db="EMBL/GenBank/DDBJ databases">
        <title>Draft genome sequence of Miniimonas arenae KCTC 19750T isolated from sea sand.</title>
        <authorList>
            <person name="Park S.-J."/>
        </authorList>
    </citation>
    <scope>NUCLEOTIDE SEQUENCE [LARGE SCALE GENOMIC DNA]</scope>
    <source>
        <strain evidence="3 4">KCTC 19750</strain>
    </source>
</reference>
<feature type="domain" description="N-acetyltransferase" evidence="2">
    <location>
        <begin position="58"/>
        <end position="243"/>
    </location>
</feature>
<dbReference type="CDD" id="cd04301">
    <property type="entry name" value="NAT_SF"/>
    <property type="match status" value="1"/>
</dbReference>
<dbReference type="InterPro" id="IPR000182">
    <property type="entry name" value="GNAT_dom"/>
</dbReference>
<dbReference type="EMBL" id="VENP01000057">
    <property type="protein sequence ID" value="TNU73222.1"/>
    <property type="molecule type" value="Genomic_DNA"/>
</dbReference>
<keyword evidence="3" id="KW-0808">Transferase</keyword>
<dbReference type="InterPro" id="IPR016181">
    <property type="entry name" value="Acyl_CoA_acyltransferase"/>
</dbReference>
<dbReference type="AlphaFoldDB" id="A0A5C5BAZ5"/>